<evidence type="ECO:0000313" key="5">
    <source>
        <dbReference type="Proteomes" id="UP000002059"/>
    </source>
</evidence>
<dbReference type="PROSITE" id="PS50404">
    <property type="entry name" value="GST_NTER"/>
    <property type="match status" value="1"/>
</dbReference>
<proteinExistence type="inferred from homology"/>
<dbReference type="InterPro" id="IPR004045">
    <property type="entry name" value="Glutathione_S-Trfase_N"/>
</dbReference>
<dbReference type="AlphaFoldDB" id="C1HBM1"/>
<dbReference type="STRING" id="502779.C1HBM1"/>
<dbReference type="GO" id="GO:0005737">
    <property type="term" value="C:cytoplasm"/>
    <property type="evidence" value="ECO:0007669"/>
    <property type="project" value="InterPro"/>
</dbReference>
<dbReference type="SUPFAM" id="SSF47616">
    <property type="entry name" value="GST C-terminal domain-like"/>
    <property type="match status" value="1"/>
</dbReference>
<dbReference type="Proteomes" id="UP000002059">
    <property type="component" value="Partially assembled WGS sequence"/>
</dbReference>
<dbReference type="InterPro" id="IPR005955">
    <property type="entry name" value="GST_Zeta"/>
</dbReference>
<accession>C1HBM1</accession>
<keyword evidence="4" id="KW-0413">Isomerase</keyword>
<gene>
    <name evidence="4" type="ORF">PAAG_08162</name>
</gene>
<dbReference type="InterPro" id="IPR034330">
    <property type="entry name" value="GST_Zeta_C"/>
</dbReference>
<dbReference type="InterPro" id="IPR036249">
    <property type="entry name" value="Thioredoxin-like_sf"/>
</dbReference>
<dbReference type="Pfam" id="PF00043">
    <property type="entry name" value="GST_C"/>
    <property type="match status" value="1"/>
</dbReference>
<evidence type="ECO:0000259" key="2">
    <source>
        <dbReference type="PROSITE" id="PS50404"/>
    </source>
</evidence>
<dbReference type="PANTHER" id="PTHR42673">
    <property type="entry name" value="MALEYLACETOACETATE ISOMERASE"/>
    <property type="match status" value="1"/>
</dbReference>
<dbReference type="OMA" id="VYNAHRF"/>
<dbReference type="EMBL" id="KN294021">
    <property type="protein sequence ID" value="EEH38435.2"/>
    <property type="molecule type" value="Genomic_DNA"/>
</dbReference>
<dbReference type="GO" id="GO:0006559">
    <property type="term" value="P:L-phenylalanine catabolic process"/>
    <property type="evidence" value="ECO:0007669"/>
    <property type="project" value="TreeGrafter"/>
</dbReference>
<comment type="similarity">
    <text evidence="1">Belongs to the GST superfamily. Zeta family.</text>
</comment>
<dbReference type="GO" id="GO:0006749">
    <property type="term" value="P:glutathione metabolic process"/>
    <property type="evidence" value="ECO:0007669"/>
    <property type="project" value="TreeGrafter"/>
</dbReference>
<feature type="domain" description="GST N-terminal" evidence="2">
    <location>
        <begin position="13"/>
        <end position="112"/>
    </location>
</feature>
<organism evidence="4 5">
    <name type="scientific">Paracoccidioides lutzii (strain ATCC MYA-826 / Pb01)</name>
    <name type="common">Paracoccidioides brasiliensis</name>
    <dbReference type="NCBI Taxonomy" id="502779"/>
    <lineage>
        <taxon>Eukaryota</taxon>
        <taxon>Fungi</taxon>
        <taxon>Dikarya</taxon>
        <taxon>Ascomycota</taxon>
        <taxon>Pezizomycotina</taxon>
        <taxon>Eurotiomycetes</taxon>
        <taxon>Eurotiomycetidae</taxon>
        <taxon>Onygenales</taxon>
        <taxon>Ajellomycetaceae</taxon>
        <taxon>Paracoccidioides</taxon>
    </lineage>
</organism>
<dbReference type="KEGG" id="pbl:PAAG_08162"/>
<dbReference type="CDD" id="cd03191">
    <property type="entry name" value="GST_C_Zeta"/>
    <property type="match status" value="1"/>
</dbReference>
<dbReference type="RefSeq" id="XP_015701103.1">
    <property type="nucleotide sequence ID" value="XM_015846439.1"/>
</dbReference>
<evidence type="ECO:0000313" key="4">
    <source>
        <dbReference type="EMBL" id="EEH38435.2"/>
    </source>
</evidence>
<evidence type="ECO:0000256" key="1">
    <source>
        <dbReference type="ARBA" id="ARBA00010007"/>
    </source>
</evidence>
<dbReference type="FunFam" id="1.20.1050.10:FF:000010">
    <property type="entry name" value="Maleylacetoacetate isomerase isoform 1"/>
    <property type="match status" value="1"/>
</dbReference>
<evidence type="ECO:0000259" key="3">
    <source>
        <dbReference type="PROSITE" id="PS50405"/>
    </source>
</evidence>
<dbReference type="OrthoDB" id="202840at2759"/>
<dbReference type="Gene3D" id="3.40.30.10">
    <property type="entry name" value="Glutaredoxin"/>
    <property type="match status" value="1"/>
</dbReference>
<reference evidence="4 5" key="1">
    <citation type="journal article" date="2011" name="PLoS Genet.">
        <title>Comparative genomic analysis of human fungal pathogens causing paracoccidioidomycosis.</title>
        <authorList>
            <person name="Desjardins C.A."/>
            <person name="Champion M.D."/>
            <person name="Holder J.W."/>
            <person name="Muszewska A."/>
            <person name="Goldberg J."/>
            <person name="Bailao A.M."/>
            <person name="Brigido M.M."/>
            <person name="Ferreira M.E."/>
            <person name="Garcia A.M."/>
            <person name="Grynberg M."/>
            <person name="Gujja S."/>
            <person name="Heiman D.I."/>
            <person name="Henn M.R."/>
            <person name="Kodira C.D."/>
            <person name="Leon-Narvaez H."/>
            <person name="Longo L.V."/>
            <person name="Ma L.J."/>
            <person name="Malavazi I."/>
            <person name="Matsuo A.L."/>
            <person name="Morais F.V."/>
            <person name="Pereira M."/>
            <person name="Rodriguez-Brito S."/>
            <person name="Sakthikumar S."/>
            <person name="Salem-Izacc S.M."/>
            <person name="Sykes S.M."/>
            <person name="Teixeira M.M."/>
            <person name="Vallejo M.C."/>
            <person name="Walter M.E."/>
            <person name="Yandava C."/>
            <person name="Young S."/>
            <person name="Zeng Q."/>
            <person name="Zucker J."/>
            <person name="Felipe M.S."/>
            <person name="Goldman G.H."/>
            <person name="Haas B.J."/>
            <person name="McEwen J.G."/>
            <person name="Nino-Vega G."/>
            <person name="Puccia R."/>
            <person name="San-Blas G."/>
            <person name="Soares C.M."/>
            <person name="Birren B.W."/>
            <person name="Cuomo C.A."/>
        </authorList>
    </citation>
    <scope>NUCLEOTIDE SEQUENCE [LARGE SCALE GENOMIC DNA]</scope>
    <source>
        <strain evidence="5">ATCC MYA-826 / Pb01</strain>
    </source>
</reference>
<dbReference type="PROSITE" id="PS50405">
    <property type="entry name" value="GST_CTER"/>
    <property type="match status" value="1"/>
</dbReference>
<dbReference type="InterPro" id="IPR036282">
    <property type="entry name" value="Glutathione-S-Trfase_C_sf"/>
</dbReference>
<feature type="domain" description="GST C-terminal" evidence="3">
    <location>
        <begin position="119"/>
        <end position="241"/>
    </location>
</feature>
<keyword evidence="5" id="KW-1185">Reference proteome</keyword>
<dbReference type="Gene3D" id="1.20.1050.10">
    <property type="match status" value="1"/>
</dbReference>
<dbReference type="InterPro" id="IPR004046">
    <property type="entry name" value="GST_C"/>
</dbReference>
<dbReference type="GO" id="GO:0016034">
    <property type="term" value="F:maleylacetoacetate isomerase activity"/>
    <property type="evidence" value="ECO:0007669"/>
    <property type="project" value="TreeGrafter"/>
</dbReference>
<dbReference type="InterPro" id="IPR010987">
    <property type="entry name" value="Glutathione-S-Trfase_C-like"/>
</dbReference>
<dbReference type="SFLD" id="SFLDG00358">
    <property type="entry name" value="Main_(cytGST)"/>
    <property type="match status" value="1"/>
</dbReference>
<dbReference type="PANTHER" id="PTHR42673:SF4">
    <property type="entry name" value="MALEYLACETOACETATE ISOMERASE"/>
    <property type="match status" value="1"/>
</dbReference>
<dbReference type="NCBIfam" id="TIGR01262">
    <property type="entry name" value="maiA"/>
    <property type="match status" value="1"/>
</dbReference>
<protein>
    <submittedName>
        <fullName evidence="4">Maleylacetoacetate isomerase</fullName>
    </submittedName>
</protein>
<sequence length="246" mass="26930">MSSQSSPSQSPSPQFHLYSYFRSSCAGRLRIALNLKQLHHTTTFVNLLKGEQLSDAHRSLNPSATVPVLAVTAKDDSNTHSPDSTTNTETAFPITQSIAALEYLEDIATQPALLPPVSAPQLRARVRTLVNIIACDIQPVTNLRIQKKVKAFGGDNTAWACELNVDGFTALEKLVSQWAGTYCVGDAVTLADVCLVPAVWAAQRVEVDFSPYPTVKAVFERLEGLEAVQKAHWSRQPDTPEEMRRG</sequence>
<dbReference type="eggNOG" id="KOG0868">
    <property type="taxonomic scope" value="Eukaryota"/>
</dbReference>
<dbReference type="VEuPathDB" id="FungiDB:PAAG_08162"/>
<name>C1HBM1_PARBA</name>
<dbReference type="InterPro" id="IPR040079">
    <property type="entry name" value="Glutathione_S-Trfase"/>
</dbReference>
<dbReference type="GeneID" id="9093142"/>
<dbReference type="GO" id="GO:0004364">
    <property type="term" value="F:glutathione transferase activity"/>
    <property type="evidence" value="ECO:0007669"/>
    <property type="project" value="TreeGrafter"/>
</dbReference>
<dbReference type="Pfam" id="PF13409">
    <property type="entry name" value="GST_N_2"/>
    <property type="match status" value="1"/>
</dbReference>
<dbReference type="HOGENOM" id="CLU_011226_20_0_1"/>
<dbReference type="SFLD" id="SFLDS00019">
    <property type="entry name" value="Glutathione_Transferase_(cytos"/>
    <property type="match status" value="1"/>
</dbReference>
<dbReference type="SUPFAM" id="SSF52833">
    <property type="entry name" value="Thioredoxin-like"/>
    <property type="match status" value="1"/>
</dbReference>